<proteinExistence type="predicted"/>
<protein>
    <recommendedName>
        <fullName evidence="4">Homeobox domain-containing protein</fullName>
    </recommendedName>
</protein>
<feature type="compositionally biased region" description="Polar residues" evidence="1">
    <location>
        <begin position="27"/>
        <end position="47"/>
    </location>
</feature>
<evidence type="ECO:0000256" key="1">
    <source>
        <dbReference type="SAM" id="MobiDB-lite"/>
    </source>
</evidence>
<dbReference type="SUPFAM" id="SSF46689">
    <property type="entry name" value="Homeodomain-like"/>
    <property type="match status" value="1"/>
</dbReference>
<sequence>MNAMTHSGVDMLLLAAHFLDQYGPATPTASPDNHASGGPSRTKNTGGPLQVVTPCEGSLEYTSIPLSELASQFAEVSMNERLTSESPSPTSSLPSSPCPSSADSDYAASLQSSKSASSRKSSPASGRKVAKFPKKVAHKGAKVALVGGKVFNISIARRRDMQWRMSVERISSAIETTPNSPVKETSRQLLEKVYDDITSHPPEFWTKIIAARILDRTPAQVNVWFSNRRQWYGPGDTFQCPFVDEAWAYTRRKTVKLRPAALEMSQDWSDSFFDDVLALYLDEELQDTLRAECETKRKTIPRYKGKSKKRQIKHE</sequence>
<evidence type="ECO:0000313" key="3">
    <source>
        <dbReference type="Proteomes" id="UP001175227"/>
    </source>
</evidence>
<comment type="caution">
    <text evidence="2">The sequence shown here is derived from an EMBL/GenBank/DDBJ whole genome shotgun (WGS) entry which is preliminary data.</text>
</comment>
<feature type="region of interest" description="Disordered" evidence="1">
    <location>
        <begin position="77"/>
        <end position="133"/>
    </location>
</feature>
<evidence type="ECO:0000313" key="2">
    <source>
        <dbReference type="EMBL" id="KAK0478327.1"/>
    </source>
</evidence>
<gene>
    <name evidence="2" type="ORF">IW261DRAFT_1565310</name>
</gene>
<name>A0AA39P676_9AGAR</name>
<dbReference type="GO" id="GO:0003677">
    <property type="term" value="F:DNA binding"/>
    <property type="evidence" value="ECO:0007669"/>
    <property type="project" value="InterPro"/>
</dbReference>
<feature type="region of interest" description="Disordered" evidence="1">
    <location>
        <begin position="25"/>
        <end position="51"/>
    </location>
</feature>
<dbReference type="InterPro" id="IPR001356">
    <property type="entry name" value="HD"/>
</dbReference>
<reference evidence="2" key="1">
    <citation type="submission" date="2023-06" db="EMBL/GenBank/DDBJ databases">
        <authorList>
            <consortium name="Lawrence Berkeley National Laboratory"/>
            <person name="Ahrendt S."/>
            <person name="Sahu N."/>
            <person name="Indic B."/>
            <person name="Wong-Bajracharya J."/>
            <person name="Merenyi Z."/>
            <person name="Ke H.-M."/>
            <person name="Monk M."/>
            <person name="Kocsube S."/>
            <person name="Drula E."/>
            <person name="Lipzen A."/>
            <person name="Balint B."/>
            <person name="Henrissat B."/>
            <person name="Andreopoulos B."/>
            <person name="Martin F.M."/>
            <person name="Harder C.B."/>
            <person name="Rigling D."/>
            <person name="Ford K.L."/>
            <person name="Foster G.D."/>
            <person name="Pangilinan J."/>
            <person name="Papanicolaou A."/>
            <person name="Barry K."/>
            <person name="LaButti K."/>
            <person name="Viragh M."/>
            <person name="Koriabine M."/>
            <person name="Yan M."/>
            <person name="Riley R."/>
            <person name="Champramary S."/>
            <person name="Plett K.L."/>
            <person name="Tsai I.J."/>
            <person name="Slot J."/>
            <person name="Sipos G."/>
            <person name="Plett J."/>
            <person name="Nagy L.G."/>
            <person name="Grigoriev I.V."/>
        </authorList>
    </citation>
    <scope>NUCLEOTIDE SEQUENCE</scope>
    <source>
        <strain evidence="2">ICMP 16352</strain>
    </source>
</reference>
<feature type="compositionally biased region" description="Low complexity" evidence="1">
    <location>
        <begin position="84"/>
        <end position="125"/>
    </location>
</feature>
<evidence type="ECO:0008006" key="4">
    <source>
        <dbReference type="Google" id="ProtNLM"/>
    </source>
</evidence>
<accession>A0AA39P676</accession>
<dbReference type="CDD" id="cd00086">
    <property type="entry name" value="homeodomain"/>
    <property type="match status" value="1"/>
</dbReference>
<keyword evidence="3" id="KW-1185">Reference proteome</keyword>
<dbReference type="Proteomes" id="UP001175227">
    <property type="component" value="Unassembled WGS sequence"/>
</dbReference>
<dbReference type="AlphaFoldDB" id="A0AA39P676"/>
<dbReference type="EMBL" id="JAUEPR010000014">
    <property type="protein sequence ID" value="KAK0478327.1"/>
    <property type="molecule type" value="Genomic_DNA"/>
</dbReference>
<dbReference type="InterPro" id="IPR009057">
    <property type="entry name" value="Homeodomain-like_sf"/>
</dbReference>
<organism evidence="2 3">
    <name type="scientific">Armillaria novae-zelandiae</name>
    <dbReference type="NCBI Taxonomy" id="153914"/>
    <lineage>
        <taxon>Eukaryota</taxon>
        <taxon>Fungi</taxon>
        <taxon>Dikarya</taxon>
        <taxon>Basidiomycota</taxon>
        <taxon>Agaricomycotina</taxon>
        <taxon>Agaricomycetes</taxon>
        <taxon>Agaricomycetidae</taxon>
        <taxon>Agaricales</taxon>
        <taxon>Marasmiineae</taxon>
        <taxon>Physalacriaceae</taxon>
        <taxon>Armillaria</taxon>
    </lineage>
</organism>
<dbReference type="Gene3D" id="1.10.10.60">
    <property type="entry name" value="Homeodomain-like"/>
    <property type="match status" value="1"/>
</dbReference>